<dbReference type="RefSeq" id="WP_062487162.1">
    <property type="nucleotide sequence ID" value="NZ_LN885086.1"/>
</dbReference>
<protein>
    <submittedName>
        <fullName evidence="3">Putative Lipopolysaccharide heptosyltransferase II</fullName>
        <ecNumber evidence="3">2.4.-.-</ecNumber>
    </submittedName>
</protein>
<sequence length="357" mass="39279">MRAATADDQFAVSQFSRARILLIKPSSLGDIVHAMPVASAIKTAWPEAHLTWVVKRRWADLVERIEGVDRVWPVDETAHGWIEQARRLRAERFHLAIDLQGLLRSGALAWFSGAPARIGFANAREGSPWFYTTRVPVPTAEMHAVDRYLLVAQSLGIRSSGTPRFSFTSFGRDWEIIRDVCAREGLMIDRPWIAVNVSARWPTKRWALSSFAEVVDRLQGEGLGPVVVIGSVGDRSDAEQLRAIAGSPFIDFTGKIPLGCLPAFLSRAALLITNDSGPMHIAAAVGCRVIALFGPTSEVRTGPYGAGHQVLAKPVSCRPCFSRVCRHEPEIECLRRIEPGEVVETARRVIDESSVSP</sequence>
<dbReference type="Gene3D" id="3.40.50.2000">
    <property type="entry name" value="Glycogen Phosphorylase B"/>
    <property type="match status" value="2"/>
</dbReference>
<dbReference type="AlphaFoldDB" id="A0A0S4KY63"/>
<dbReference type="EC" id="2.4.-.-" evidence="3"/>
<dbReference type="PANTHER" id="PTHR30160">
    <property type="entry name" value="TETRAACYLDISACCHARIDE 4'-KINASE-RELATED"/>
    <property type="match status" value="1"/>
</dbReference>
<reference evidence="4" key="1">
    <citation type="submission" date="2015-09" db="EMBL/GenBank/DDBJ databases">
        <authorList>
            <person name="Daims H."/>
        </authorList>
    </citation>
    <scope>NUCLEOTIDE SEQUENCE [LARGE SCALE GENOMIC DNA]</scope>
</reference>
<dbReference type="KEGG" id="nio:NITINOP_3122"/>
<dbReference type="GO" id="GO:0009244">
    <property type="term" value="P:lipopolysaccharide core region biosynthetic process"/>
    <property type="evidence" value="ECO:0007669"/>
    <property type="project" value="TreeGrafter"/>
</dbReference>
<name>A0A0S4KY63_9BACT</name>
<accession>A0A0S4KY63</accession>
<organism evidence="3 4">
    <name type="scientific">Candidatus Nitrospira inopinata</name>
    <dbReference type="NCBI Taxonomy" id="1715989"/>
    <lineage>
        <taxon>Bacteria</taxon>
        <taxon>Pseudomonadati</taxon>
        <taxon>Nitrospirota</taxon>
        <taxon>Nitrospiria</taxon>
        <taxon>Nitrospirales</taxon>
        <taxon>Nitrospiraceae</taxon>
        <taxon>Nitrospira</taxon>
    </lineage>
</organism>
<dbReference type="OrthoDB" id="9797795at2"/>
<keyword evidence="2 3" id="KW-0808">Transferase</keyword>
<proteinExistence type="predicted"/>
<dbReference type="Proteomes" id="UP000066284">
    <property type="component" value="Chromosome 1"/>
</dbReference>
<dbReference type="CDD" id="cd03789">
    <property type="entry name" value="GT9_LPS_heptosyltransferase"/>
    <property type="match status" value="1"/>
</dbReference>
<dbReference type="InterPro" id="IPR051199">
    <property type="entry name" value="LPS_LOS_Heptosyltrfase"/>
</dbReference>
<evidence type="ECO:0000313" key="4">
    <source>
        <dbReference type="Proteomes" id="UP000066284"/>
    </source>
</evidence>
<dbReference type="Pfam" id="PF01075">
    <property type="entry name" value="Glyco_transf_9"/>
    <property type="match status" value="1"/>
</dbReference>
<dbReference type="GO" id="GO:0005829">
    <property type="term" value="C:cytosol"/>
    <property type="evidence" value="ECO:0007669"/>
    <property type="project" value="TreeGrafter"/>
</dbReference>
<keyword evidence="1 3" id="KW-0328">Glycosyltransferase</keyword>
<dbReference type="EMBL" id="LN885086">
    <property type="protein sequence ID" value="CUQ68094.1"/>
    <property type="molecule type" value="Genomic_DNA"/>
</dbReference>
<dbReference type="PANTHER" id="PTHR30160:SF1">
    <property type="entry name" value="LIPOPOLYSACCHARIDE 1,2-N-ACETYLGLUCOSAMINETRANSFERASE-RELATED"/>
    <property type="match status" value="1"/>
</dbReference>
<gene>
    <name evidence="3" type="ORF">NITINOP_3122</name>
</gene>
<evidence type="ECO:0000256" key="1">
    <source>
        <dbReference type="ARBA" id="ARBA00022676"/>
    </source>
</evidence>
<evidence type="ECO:0000313" key="3">
    <source>
        <dbReference type="EMBL" id="CUQ68094.1"/>
    </source>
</evidence>
<dbReference type="InterPro" id="IPR002201">
    <property type="entry name" value="Glyco_trans_9"/>
</dbReference>
<dbReference type="SUPFAM" id="SSF53756">
    <property type="entry name" value="UDP-Glycosyltransferase/glycogen phosphorylase"/>
    <property type="match status" value="1"/>
</dbReference>
<dbReference type="STRING" id="1715989.NITINOP_3122"/>
<keyword evidence="4" id="KW-1185">Reference proteome</keyword>
<dbReference type="GO" id="GO:0008713">
    <property type="term" value="F:ADP-heptose-lipopolysaccharide heptosyltransferase activity"/>
    <property type="evidence" value="ECO:0007669"/>
    <property type="project" value="TreeGrafter"/>
</dbReference>
<evidence type="ECO:0000256" key="2">
    <source>
        <dbReference type="ARBA" id="ARBA00022679"/>
    </source>
</evidence>